<dbReference type="PANTHER" id="PTHR35010">
    <property type="entry name" value="BLL4672 PROTEIN-RELATED"/>
    <property type="match status" value="1"/>
</dbReference>
<organism evidence="2 3">
    <name type="scientific">Nonomuraea marmarensis</name>
    <dbReference type="NCBI Taxonomy" id="3351344"/>
    <lineage>
        <taxon>Bacteria</taxon>
        <taxon>Bacillati</taxon>
        <taxon>Actinomycetota</taxon>
        <taxon>Actinomycetes</taxon>
        <taxon>Streptosporangiales</taxon>
        <taxon>Streptosporangiaceae</taxon>
        <taxon>Nonomuraea</taxon>
    </lineage>
</organism>
<dbReference type="PROSITE" id="PS50943">
    <property type="entry name" value="HTH_CROC1"/>
    <property type="match status" value="1"/>
</dbReference>
<dbReference type="PANTHER" id="PTHR35010:SF2">
    <property type="entry name" value="BLL4672 PROTEIN"/>
    <property type="match status" value="1"/>
</dbReference>
<dbReference type="Proteomes" id="UP001603978">
    <property type="component" value="Unassembled WGS sequence"/>
</dbReference>
<dbReference type="SUPFAM" id="SSF47413">
    <property type="entry name" value="lambda repressor-like DNA-binding domains"/>
    <property type="match status" value="1"/>
</dbReference>
<keyword evidence="3" id="KW-1185">Reference proteome</keyword>
<reference evidence="2 3" key="1">
    <citation type="submission" date="2024-10" db="EMBL/GenBank/DDBJ databases">
        <authorList>
            <person name="Topkara A.R."/>
            <person name="Saygin H."/>
        </authorList>
    </citation>
    <scope>NUCLEOTIDE SEQUENCE [LARGE SCALE GENOMIC DNA]</scope>
    <source>
        <strain evidence="2 3">M3C6</strain>
    </source>
</reference>
<evidence type="ECO:0000313" key="3">
    <source>
        <dbReference type="Proteomes" id="UP001603978"/>
    </source>
</evidence>
<dbReference type="RefSeq" id="WP_393166711.1">
    <property type="nucleotide sequence ID" value="NZ_JBICRM010000009.1"/>
</dbReference>
<gene>
    <name evidence="2" type="ORF">ACFLIM_17920</name>
</gene>
<dbReference type="CDD" id="cd00093">
    <property type="entry name" value="HTH_XRE"/>
    <property type="match status" value="1"/>
</dbReference>
<dbReference type="InterPro" id="IPR001387">
    <property type="entry name" value="Cro/C1-type_HTH"/>
</dbReference>
<name>A0ABW7ACK4_9ACTN</name>
<dbReference type="EMBL" id="JBICRM010000009">
    <property type="protein sequence ID" value="MFG1705070.1"/>
    <property type="molecule type" value="Genomic_DNA"/>
</dbReference>
<protein>
    <submittedName>
        <fullName evidence="2">Helix-turn-helix domain-containing protein</fullName>
    </submittedName>
</protein>
<proteinExistence type="predicted"/>
<sequence>MDSDKLLGEFLRARRAVTTPAQAGFLHAGSRRTPGLRREEVAMLAGVSTSYYIRLEQGRERRPSYQVLGALARVLCLDADAVDYLYTLAHPWAQARVPSAQVEQVSPSLLQLLNRWRHIPALVIGRRLDVLATNPLIEAVYEGMTHLDNCLRMIYLCPGAADYYPDWEKAAHSKTAQLRAALATDPHDPYLHGLVEELSTHSEEFRRAWARHDVQIRSNEVKEFRHPKLGDLTFTWEVLTVSGTSQQLVVLASEPGSPSEAAMRTLADTVTRDNSHRVSPVHS</sequence>
<dbReference type="InterPro" id="IPR041413">
    <property type="entry name" value="MLTR_LBD"/>
</dbReference>
<dbReference type="Gene3D" id="1.10.260.40">
    <property type="entry name" value="lambda repressor-like DNA-binding domains"/>
    <property type="match status" value="1"/>
</dbReference>
<accession>A0ABW7ACK4</accession>
<evidence type="ECO:0000259" key="1">
    <source>
        <dbReference type="PROSITE" id="PS50943"/>
    </source>
</evidence>
<dbReference type="Pfam" id="PF17765">
    <property type="entry name" value="MLTR_LBD"/>
    <property type="match status" value="1"/>
</dbReference>
<dbReference type="Pfam" id="PF13560">
    <property type="entry name" value="HTH_31"/>
    <property type="match status" value="1"/>
</dbReference>
<feature type="domain" description="HTH cro/C1-type" evidence="1">
    <location>
        <begin position="35"/>
        <end position="82"/>
    </location>
</feature>
<dbReference type="InterPro" id="IPR010982">
    <property type="entry name" value="Lambda_DNA-bd_dom_sf"/>
</dbReference>
<comment type="caution">
    <text evidence="2">The sequence shown here is derived from an EMBL/GenBank/DDBJ whole genome shotgun (WGS) entry which is preliminary data.</text>
</comment>
<dbReference type="Gene3D" id="3.30.450.180">
    <property type="match status" value="1"/>
</dbReference>
<evidence type="ECO:0000313" key="2">
    <source>
        <dbReference type="EMBL" id="MFG1705070.1"/>
    </source>
</evidence>
<dbReference type="SMART" id="SM00530">
    <property type="entry name" value="HTH_XRE"/>
    <property type="match status" value="1"/>
</dbReference>